<accession>A0AA36DMA4</accession>
<dbReference type="Proteomes" id="UP001176961">
    <property type="component" value="Unassembled WGS sequence"/>
</dbReference>
<name>A0AA36DMA4_CYLNA</name>
<comment type="caution">
    <text evidence="1">The sequence shown here is derived from an EMBL/GenBank/DDBJ whole genome shotgun (WGS) entry which is preliminary data.</text>
</comment>
<dbReference type="AlphaFoldDB" id="A0AA36DMA4"/>
<keyword evidence="2" id="KW-1185">Reference proteome</keyword>
<organism evidence="1 2">
    <name type="scientific">Cylicocyclus nassatus</name>
    <name type="common">Nematode worm</name>
    <dbReference type="NCBI Taxonomy" id="53992"/>
    <lineage>
        <taxon>Eukaryota</taxon>
        <taxon>Metazoa</taxon>
        <taxon>Ecdysozoa</taxon>
        <taxon>Nematoda</taxon>
        <taxon>Chromadorea</taxon>
        <taxon>Rhabditida</taxon>
        <taxon>Rhabditina</taxon>
        <taxon>Rhabditomorpha</taxon>
        <taxon>Strongyloidea</taxon>
        <taxon>Strongylidae</taxon>
        <taxon>Cylicocyclus</taxon>
    </lineage>
</organism>
<dbReference type="EMBL" id="CATQJL010000001">
    <property type="protein sequence ID" value="CAJ0589048.1"/>
    <property type="molecule type" value="Genomic_DNA"/>
</dbReference>
<sequence>MARYLLPTHPPGFLDVIPDEIKEDDGVYKLPLFRDFENSEQGELPDSLNGRVLIMEGKHNINENNGFSMRGIQHFDNMDDLTKI</sequence>
<reference evidence="1" key="1">
    <citation type="submission" date="2023-07" db="EMBL/GenBank/DDBJ databases">
        <authorList>
            <consortium name="CYATHOMIX"/>
        </authorList>
    </citation>
    <scope>NUCLEOTIDE SEQUENCE</scope>
    <source>
        <strain evidence="1">N/A</strain>
    </source>
</reference>
<protein>
    <submittedName>
        <fullName evidence="1">Uncharacterized protein</fullName>
    </submittedName>
</protein>
<evidence type="ECO:0000313" key="1">
    <source>
        <dbReference type="EMBL" id="CAJ0589048.1"/>
    </source>
</evidence>
<proteinExistence type="predicted"/>
<gene>
    <name evidence="1" type="ORF">CYNAS_LOCUS1031</name>
</gene>
<evidence type="ECO:0000313" key="2">
    <source>
        <dbReference type="Proteomes" id="UP001176961"/>
    </source>
</evidence>